<feature type="chain" id="PRO_5046824598" evidence="2">
    <location>
        <begin position="22"/>
        <end position="241"/>
    </location>
</feature>
<protein>
    <submittedName>
        <fullName evidence="3">Lipoprotein YvcA</fullName>
    </submittedName>
</protein>
<evidence type="ECO:0000256" key="2">
    <source>
        <dbReference type="SAM" id="SignalP"/>
    </source>
</evidence>
<evidence type="ECO:0000313" key="3">
    <source>
        <dbReference type="EMBL" id="MDQ1854037.1"/>
    </source>
</evidence>
<keyword evidence="3" id="KW-0449">Lipoprotein</keyword>
<feature type="region of interest" description="Disordered" evidence="1">
    <location>
        <begin position="22"/>
        <end position="49"/>
    </location>
</feature>
<organism evidence="3 4">
    <name type="scientific">Bacillus stercoris</name>
    <dbReference type="NCBI Taxonomy" id="2054641"/>
    <lineage>
        <taxon>Bacteria</taxon>
        <taxon>Bacillati</taxon>
        <taxon>Bacillota</taxon>
        <taxon>Bacilli</taxon>
        <taxon>Bacillales</taxon>
        <taxon>Bacillaceae</taxon>
        <taxon>Bacillus</taxon>
    </lineage>
</organism>
<reference evidence="3" key="1">
    <citation type="submission" date="2023-08" db="EMBL/GenBank/DDBJ databases">
        <title>Functional annotation and safety assessment of Bacillus stercoris.</title>
        <authorList>
            <person name="Pandit N.T."/>
            <person name="Ahir S.V."/>
            <person name="Chauhan D.A."/>
            <person name="Bose A."/>
            <person name="Dunlap C."/>
            <person name="Doshi J.A."/>
        </authorList>
    </citation>
    <scope>NUCLEOTIDE SEQUENCE</scope>
    <source>
        <strain evidence="3">ZBMF30</strain>
    </source>
</reference>
<dbReference type="PROSITE" id="PS51257">
    <property type="entry name" value="PROKAR_LIPOPROTEIN"/>
    <property type="match status" value="1"/>
</dbReference>
<keyword evidence="4" id="KW-1185">Reference proteome</keyword>
<accession>A0ABU0VAT4</accession>
<evidence type="ECO:0000256" key="1">
    <source>
        <dbReference type="SAM" id="MobiDB-lite"/>
    </source>
</evidence>
<name>A0ABU0VAT4_9BACI</name>
<feature type="compositionally biased region" description="Basic and acidic residues" evidence="1">
    <location>
        <begin position="22"/>
        <end position="46"/>
    </location>
</feature>
<feature type="signal peptide" evidence="2">
    <location>
        <begin position="1"/>
        <end position="21"/>
    </location>
</feature>
<evidence type="ECO:0000313" key="4">
    <source>
        <dbReference type="Proteomes" id="UP001177898"/>
    </source>
</evidence>
<keyword evidence="2" id="KW-0732">Signal</keyword>
<dbReference type="RefSeq" id="WP_187248797.1">
    <property type="nucleotide sequence ID" value="NZ_JAVCYS010000006.1"/>
</dbReference>
<proteinExistence type="predicted"/>
<gene>
    <name evidence="3" type="ORF">RAQ16_17045</name>
</gene>
<dbReference type="EMBL" id="JAVCYS010000006">
    <property type="protein sequence ID" value="MDQ1854037.1"/>
    <property type="molecule type" value="Genomic_DNA"/>
</dbReference>
<dbReference type="Proteomes" id="UP001177898">
    <property type="component" value="Unassembled WGS sequence"/>
</dbReference>
<comment type="caution">
    <text evidence="3">The sequence shown here is derived from an EMBL/GenBank/DDBJ whole genome shotgun (WGS) entry which is preliminary data.</text>
</comment>
<sequence>MKKIICICFSLLLALTGGCSMHDNDKNTTNDNKTEAVKPKDMDPKDLPQVPAFQDEKTREYMVSTKEEEPGYYLLESKLKGFRMLFPENGKYSSYLSSRDENEEIIAFDSYEKTKNKMLNAQIEYYQGVTFINNPETMLDQISSENGYNGNFEKLESEGKDIYIAYKKNNFENDKNKYNFSYRYFGYIKSTEKDQRGIVFSFMFRCPNNDKPCTLDKDNLGDQVKKLVKSITFLNKEGKDG</sequence>